<evidence type="ECO:0000256" key="4">
    <source>
        <dbReference type="ARBA" id="ARBA00023029"/>
    </source>
</evidence>
<accession>A0A1L9BAW1</accession>
<feature type="domain" description="Topo IIA-type catalytic" evidence="10">
    <location>
        <begin position="64"/>
        <end position="539"/>
    </location>
</feature>
<feature type="coiled-coil region" evidence="8">
    <location>
        <begin position="474"/>
        <end position="501"/>
    </location>
</feature>
<dbReference type="STRING" id="83449.BON30_18035"/>
<dbReference type="GO" id="GO:0006265">
    <property type="term" value="P:DNA topological change"/>
    <property type="evidence" value="ECO:0007669"/>
    <property type="project" value="UniProtKB-UniRule"/>
</dbReference>
<evidence type="ECO:0000313" key="11">
    <source>
        <dbReference type="EMBL" id="OJH39407.1"/>
    </source>
</evidence>
<evidence type="ECO:0000259" key="10">
    <source>
        <dbReference type="PROSITE" id="PS52040"/>
    </source>
</evidence>
<dbReference type="SMART" id="SM00434">
    <property type="entry name" value="TOP4c"/>
    <property type="match status" value="1"/>
</dbReference>
<dbReference type="GO" id="GO:0003918">
    <property type="term" value="F:DNA topoisomerase type II (double strand cut, ATP-hydrolyzing) activity"/>
    <property type="evidence" value="ECO:0007669"/>
    <property type="project" value="UniProtKB-EC"/>
</dbReference>
<dbReference type="SUPFAM" id="SSF56719">
    <property type="entry name" value="Type II DNA topoisomerase"/>
    <property type="match status" value="1"/>
</dbReference>
<feature type="active site" description="O-(5'-phospho-DNA)-tyrosine intermediate" evidence="7">
    <location>
        <position position="153"/>
    </location>
</feature>
<keyword evidence="8" id="KW-0175">Coiled coil</keyword>
<dbReference type="GO" id="GO:0009330">
    <property type="term" value="C:DNA topoisomerase type II (double strand cut, ATP-hydrolyzing) complex"/>
    <property type="evidence" value="ECO:0007669"/>
    <property type="project" value="TreeGrafter"/>
</dbReference>
<evidence type="ECO:0000313" key="12">
    <source>
        <dbReference type="Proteomes" id="UP000182229"/>
    </source>
</evidence>
<keyword evidence="5 7" id="KW-0238">DNA-binding</keyword>
<dbReference type="OrthoDB" id="9806486at2"/>
<dbReference type="SUPFAM" id="SSF101904">
    <property type="entry name" value="GyrA/ParC C-terminal domain-like"/>
    <property type="match status" value="1"/>
</dbReference>
<keyword evidence="4 7" id="KW-0799">Topoisomerase</keyword>
<comment type="similarity">
    <text evidence="2">Belongs to the type II topoisomerase GyrA/ParC subunit family.</text>
</comment>
<dbReference type="Gene3D" id="3.90.199.10">
    <property type="entry name" value="Topoisomerase II, domain 5"/>
    <property type="match status" value="1"/>
</dbReference>
<sequence length="798" mass="87960">MSTLATAADNKTRKKQGASGGGGNGAAAAAGGSGGDGTVPAALADEARRRYLNYALSVITSRALPDVRDGLKPVQRRILYGMWNDLNLSHDAKYKKCAQVVGAIMGPYHPHGDASIYEALVRMAQDFSLRYPLVDGHGNFGSLDGDAAAAYRYTECRLEKISGELLNELEQKTVDFRPNYDGTRTEPIVLPARVPHLLMNGTTGIAVGMATNIPPHHLGELCDALTALVEDNTLTTKQLLKWVKGPDFPTGGEILNSQKELQDIYESGQGSVRLRGEYTLEELKRGGQQIVITSIPYTVNKSTLVAKMGEIVRDRKLPLVLDVRDESTKDVRIVLELKKEASHELVMAYLYKNTPLQTNFNVNLTCLVPNPENPDVGMPRRLGLKEVLQYFLDFRLEVVKRRLQHQLDELKKRVHILEGFEKVYDALDEMIRIIRQSEGKQDAAKKLMARFKLDEVQVDAILEMKLYKLARLEILVVQNELKEKRAQIKNLEALLKSSTRLWGMVKDELGEVKAAYATGKRRTKVSRGGAEEMVFDAEALIADEDAHVVITRDGWIKRMREVKDPSATRLREGDAVMAVLAGSLKANLVLFTNFGTAYVTRFNDVPASTGYGDPVQKLFKFDDGERVVGALSLDGRLWRPEKLLGITRQGQGMRFPLAPHLEVSTRAGRRYAKTGEGDEIVGVQPVEDKDLVGVLTERTSVLVCKVAEINELAGPGKGVSVIKVESGDRVVDFIVAPPGNKDAGIGFETQKGRKLALTPGRSEVTGRGGKGHEMSRKDGVKEVLRAPLFVPLPEPKKD</sequence>
<dbReference type="GO" id="GO:0003677">
    <property type="term" value="F:DNA binding"/>
    <property type="evidence" value="ECO:0007669"/>
    <property type="project" value="UniProtKB-UniRule"/>
</dbReference>
<evidence type="ECO:0000256" key="7">
    <source>
        <dbReference type="PROSITE-ProRule" id="PRU01384"/>
    </source>
</evidence>
<dbReference type="GO" id="GO:0005737">
    <property type="term" value="C:cytoplasm"/>
    <property type="evidence" value="ECO:0007669"/>
    <property type="project" value="TreeGrafter"/>
</dbReference>
<dbReference type="RefSeq" id="WP_071899579.1">
    <property type="nucleotide sequence ID" value="NZ_MPIN01000004.1"/>
</dbReference>
<evidence type="ECO:0000256" key="6">
    <source>
        <dbReference type="ARBA" id="ARBA00023235"/>
    </source>
</evidence>
<dbReference type="PANTHER" id="PTHR43493">
    <property type="entry name" value="DNA GYRASE/TOPOISOMERASE SUBUNIT A"/>
    <property type="match status" value="1"/>
</dbReference>
<dbReference type="InterPro" id="IPR006691">
    <property type="entry name" value="GyrA/parC_rep"/>
</dbReference>
<name>A0A1L9BAW1_9BACT</name>
<dbReference type="Proteomes" id="UP000182229">
    <property type="component" value="Unassembled WGS sequence"/>
</dbReference>
<protein>
    <recommendedName>
        <fullName evidence="3">DNA topoisomerase (ATP-hydrolyzing)</fullName>
        <ecNumber evidence="3">5.6.2.2</ecNumber>
    </recommendedName>
</protein>
<dbReference type="Gene3D" id="3.30.1360.40">
    <property type="match status" value="1"/>
</dbReference>
<evidence type="ECO:0000256" key="8">
    <source>
        <dbReference type="SAM" id="Coils"/>
    </source>
</evidence>
<comment type="catalytic activity">
    <reaction evidence="1 7">
        <text>ATP-dependent breakage, passage and rejoining of double-stranded DNA.</text>
        <dbReference type="EC" id="5.6.2.2"/>
    </reaction>
</comment>
<dbReference type="EC" id="5.6.2.2" evidence="3"/>
<dbReference type="Pfam" id="PF03989">
    <property type="entry name" value="DNA_gyraseA_C"/>
    <property type="match status" value="3"/>
</dbReference>
<dbReference type="EMBL" id="MPIN01000004">
    <property type="protein sequence ID" value="OJH39407.1"/>
    <property type="molecule type" value="Genomic_DNA"/>
</dbReference>
<feature type="compositionally biased region" description="Gly residues" evidence="9">
    <location>
        <begin position="18"/>
        <end position="35"/>
    </location>
</feature>
<organism evidence="11 12">
    <name type="scientific">Cystobacter ferrugineus</name>
    <dbReference type="NCBI Taxonomy" id="83449"/>
    <lineage>
        <taxon>Bacteria</taxon>
        <taxon>Pseudomonadati</taxon>
        <taxon>Myxococcota</taxon>
        <taxon>Myxococcia</taxon>
        <taxon>Myxococcales</taxon>
        <taxon>Cystobacterineae</taxon>
        <taxon>Archangiaceae</taxon>
        <taxon>Cystobacter</taxon>
    </lineage>
</organism>
<dbReference type="InterPro" id="IPR050220">
    <property type="entry name" value="Type_II_DNA_Topoisomerases"/>
</dbReference>
<evidence type="ECO:0000256" key="2">
    <source>
        <dbReference type="ARBA" id="ARBA00008263"/>
    </source>
</evidence>
<dbReference type="InterPro" id="IPR035516">
    <property type="entry name" value="Gyrase/topoIV_suA_C"/>
</dbReference>
<dbReference type="GO" id="GO:0005524">
    <property type="term" value="F:ATP binding"/>
    <property type="evidence" value="ECO:0007669"/>
    <property type="project" value="InterPro"/>
</dbReference>
<evidence type="ECO:0000256" key="3">
    <source>
        <dbReference type="ARBA" id="ARBA00012895"/>
    </source>
</evidence>
<evidence type="ECO:0000256" key="5">
    <source>
        <dbReference type="ARBA" id="ARBA00023125"/>
    </source>
</evidence>
<evidence type="ECO:0000256" key="1">
    <source>
        <dbReference type="ARBA" id="ARBA00000185"/>
    </source>
</evidence>
<dbReference type="PROSITE" id="PS52040">
    <property type="entry name" value="TOPO_IIA"/>
    <property type="match status" value="1"/>
</dbReference>
<dbReference type="Gene3D" id="2.120.10.90">
    <property type="entry name" value="DNA gyrase/topoisomerase IV, subunit A, C-terminal"/>
    <property type="match status" value="1"/>
</dbReference>
<dbReference type="FunFam" id="3.30.1360.40:FF:000002">
    <property type="entry name" value="DNA gyrase subunit A"/>
    <property type="match status" value="1"/>
</dbReference>
<reference evidence="11 12" key="2">
    <citation type="submission" date="2016-12" db="EMBL/GenBank/DDBJ databases">
        <title>Draft Genome Sequence of Cystobacter ferrugineus Strain Cbfe23.</title>
        <authorList>
            <person name="Akbar S."/>
            <person name="Dowd S.E."/>
            <person name="Stevens D.C."/>
        </authorList>
    </citation>
    <scope>NUCLEOTIDE SEQUENCE [LARGE SCALE GENOMIC DNA]</scope>
    <source>
        <strain evidence="11 12">Cbfe23</strain>
    </source>
</reference>
<keyword evidence="6 7" id="KW-0413">Isomerase</keyword>
<feature type="region of interest" description="Disordered" evidence="9">
    <location>
        <begin position="755"/>
        <end position="779"/>
    </location>
</feature>
<dbReference type="PANTHER" id="PTHR43493:SF5">
    <property type="entry name" value="DNA GYRASE SUBUNIT A, CHLOROPLASTIC_MITOCHONDRIAL"/>
    <property type="match status" value="1"/>
</dbReference>
<dbReference type="AlphaFoldDB" id="A0A1L9BAW1"/>
<keyword evidence="12" id="KW-1185">Reference proteome</keyword>
<feature type="compositionally biased region" description="Basic and acidic residues" evidence="9">
    <location>
        <begin position="770"/>
        <end position="779"/>
    </location>
</feature>
<gene>
    <name evidence="11" type="ORF">BON30_18035</name>
</gene>
<dbReference type="InterPro" id="IPR002205">
    <property type="entry name" value="Topo_IIA_dom_A"/>
</dbReference>
<evidence type="ECO:0000256" key="9">
    <source>
        <dbReference type="SAM" id="MobiDB-lite"/>
    </source>
</evidence>
<dbReference type="Pfam" id="PF00521">
    <property type="entry name" value="DNA_topoisoIV"/>
    <property type="match status" value="1"/>
</dbReference>
<proteinExistence type="inferred from homology"/>
<dbReference type="Gene3D" id="1.10.268.10">
    <property type="entry name" value="Topoisomerase, domain 3"/>
    <property type="match status" value="1"/>
</dbReference>
<dbReference type="InterPro" id="IPR013758">
    <property type="entry name" value="Topo_IIA_A/C_ab"/>
</dbReference>
<comment type="caution">
    <text evidence="11">The sequence shown here is derived from an EMBL/GenBank/DDBJ whole genome shotgun (WGS) entry which is preliminary data.</text>
</comment>
<dbReference type="NCBIfam" id="NF004044">
    <property type="entry name" value="PRK05561.1"/>
    <property type="match status" value="1"/>
</dbReference>
<feature type="region of interest" description="Disordered" evidence="9">
    <location>
        <begin position="1"/>
        <end position="35"/>
    </location>
</feature>
<reference evidence="12" key="1">
    <citation type="submission" date="2016-11" db="EMBL/GenBank/DDBJ databases">
        <authorList>
            <person name="Shukria A."/>
            <person name="Stevens D.C."/>
        </authorList>
    </citation>
    <scope>NUCLEOTIDE SEQUENCE [LARGE SCALE GENOMIC DNA]</scope>
    <source>
        <strain evidence="12">Cbfe23</strain>
    </source>
</reference>
<dbReference type="CDD" id="cd00187">
    <property type="entry name" value="TOP4c"/>
    <property type="match status" value="1"/>
</dbReference>
<dbReference type="InterPro" id="IPR013757">
    <property type="entry name" value="Topo_IIA_A_a_sf"/>
</dbReference>
<dbReference type="InterPro" id="IPR013760">
    <property type="entry name" value="Topo_IIA-like_dom_sf"/>
</dbReference>